<dbReference type="Proteomes" id="UP000198420">
    <property type="component" value="Unassembled WGS sequence"/>
</dbReference>
<dbReference type="Gene3D" id="3.40.50.300">
    <property type="entry name" value="P-loop containing nucleotide triphosphate hydrolases"/>
    <property type="match status" value="2"/>
</dbReference>
<evidence type="ECO:0000313" key="3">
    <source>
        <dbReference type="EMBL" id="SNR50967.1"/>
    </source>
</evidence>
<dbReference type="AlphaFoldDB" id="A0A238WWR0"/>
<feature type="compositionally biased region" description="Basic and acidic residues" evidence="1">
    <location>
        <begin position="801"/>
        <end position="822"/>
    </location>
</feature>
<proteinExistence type="predicted"/>
<keyword evidence="4" id="KW-1185">Reference proteome</keyword>
<dbReference type="Pfam" id="PF12846">
    <property type="entry name" value="AAA_10"/>
    <property type="match status" value="1"/>
</dbReference>
<sequence length="882" mass="96624">MVNLRAALGRVTGTSRAGRSEADTATMWTTPYAWRTADGVYVGYNGEVWMYRTVRLSPMKWEDPAEQLSMAAPLARLLGDLGRTSRQPVGGLATLSNNRNVHLVSITWDDLVTPPKENTDELRAYQAEAFGFLAPKRVLFVGVQLRSSLMDKTSRAGKGSQGGMGTIKALTDLVKDSMADDVPDLSDYQKDMEHIGSIFKRADAQEPTRQELDQLESWYNLGRGPDAVIEEMPTRLGVTGIGELEMAAVMRFDQPIMPSPEAQWALDVISHPGDAPHVISIRAELEPANLTRARARRAQRRIMSNMEEERKTQDLEKVELSQTFQQAKEVEDYLANSNQPMLARCSFIMAREVTDATETYMEFLAQYYGIQMKALEHRQIQALEETLPCSSVRVNPFLQDVNVPMVSHAGLQAFSDLGDDLGVYGGLIDPDGTPFFVDPLGAPRKNLPPVFGIFGDPGSGKTFFAQSVATQAALNGLPVIFVNPKGGDSLYGMVDYVQRLGIPAGRVSMSALEESPGAFDPFRYAPPTIAAEIANVHILSALDDARDGLSLSERLALGSGLKRGALNGARCVWDALQYVPGDDAERVRGLVEQQMEASSMFSLGIALQPLPRLDMSQRLTLVDFDRELGLPEGKTPSEYSVSERIALAAVRLVIRASLEILIANRSGVLIVDEAWTFLSQAEGLASLQRISREGRSLNIMPVFLTQRIADVVTKDLESYLSRVLVLKLNEKREAETALRLCGLQPTSERLTQIREFGPLPAEDGKPARWARGIFRDLFGRHAQVVLGPTPPEAAEAYSTNPEDRRKREEARREREEAERAEYEAAVAAAARMEQAGAAPPGQNGTAQVPVAGQDISAAAHTGHDVTAAPSQTGEEQNPWLVG</sequence>
<protein>
    <submittedName>
        <fullName evidence="3">AAA-like domain-containing protein</fullName>
    </submittedName>
</protein>
<dbReference type="PANTHER" id="PTHR30121">
    <property type="entry name" value="UNCHARACTERIZED PROTEIN YJGR-RELATED"/>
    <property type="match status" value="1"/>
</dbReference>
<dbReference type="PANTHER" id="PTHR30121:SF6">
    <property type="entry name" value="SLR6007 PROTEIN"/>
    <property type="match status" value="1"/>
</dbReference>
<reference evidence="4" key="1">
    <citation type="submission" date="2017-06" db="EMBL/GenBank/DDBJ databases">
        <authorList>
            <person name="Varghese N."/>
            <person name="Submissions S."/>
        </authorList>
    </citation>
    <scope>NUCLEOTIDE SEQUENCE [LARGE SCALE GENOMIC DNA]</scope>
    <source>
        <strain evidence="4">DSM 44485</strain>
    </source>
</reference>
<dbReference type="InterPro" id="IPR027417">
    <property type="entry name" value="P-loop_NTPase"/>
</dbReference>
<evidence type="ECO:0000313" key="4">
    <source>
        <dbReference type="Proteomes" id="UP000198420"/>
    </source>
</evidence>
<feature type="region of interest" description="Disordered" evidence="1">
    <location>
        <begin position="785"/>
        <end position="882"/>
    </location>
</feature>
<dbReference type="SMART" id="SM00382">
    <property type="entry name" value="AAA"/>
    <property type="match status" value="1"/>
</dbReference>
<evidence type="ECO:0000259" key="2">
    <source>
        <dbReference type="SMART" id="SM00382"/>
    </source>
</evidence>
<dbReference type="RefSeq" id="WP_089311447.1">
    <property type="nucleotide sequence ID" value="NZ_FZNP01000003.1"/>
</dbReference>
<dbReference type="InterPro" id="IPR051162">
    <property type="entry name" value="T4SS_component"/>
</dbReference>
<dbReference type="OrthoDB" id="5125659at2"/>
<evidence type="ECO:0000256" key="1">
    <source>
        <dbReference type="SAM" id="MobiDB-lite"/>
    </source>
</evidence>
<accession>A0A238WWR0</accession>
<dbReference type="SUPFAM" id="SSF52540">
    <property type="entry name" value="P-loop containing nucleoside triphosphate hydrolases"/>
    <property type="match status" value="1"/>
</dbReference>
<feature type="compositionally biased region" description="Low complexity" evidence="1">
    <location>
        <begin position="823"/>
        <end position="838"/>
    </location>
</feature>
<feature type="domain" description="AAA+ ATPase" evidence="2">
    <location>
        <begin position="447"/>
        <end position="730"/>
    </location>
</feature>
<name>A0A238WWR0_9ACTN</name>
<dbReference type="EMBL" id="FZNP01000003">
    <property type="protein sequence ID" value="SNR50967.1"/>
    <property type="molecule type" value="Genomic_DNA"/>
</dbReference>
<organism evidence="3 4">
    <name type="scientific">Actinomadura mexicana</name>
    <dbReference type="NCBI Taxonomy" id="134959"/>
    <lineage>
        <taxon>Bacteria</taxon>
        <taxon>Bacillati</taxon>
        <taxon>Actinomycetota</taxon>
        <taxon>Actinomycetes</taxon>
        <taxon>Streptosporangiales</taxon>
        <taxon>Thermomonosporaceae</taxon>
        <taxon>Actinomadura</taxon>
    </lineage>
</organism>
<gene>
    <name evidence="3" type="ORF">SAMN06265355_103407</name>
</gene>
<dbReference type="InterPro" id="IPR003593">
    <property type="entry name" value="AAA+_ATPase"/>
</dbReference>